<feature type="transmembrane region" description="Helical" evidence="6">
    <location>
        <begin position="309"/>
        <end position="328"/>
    </location>
</feature>
<evidence type="ECO:0000256" key="6">
    <source>
        <dbReference type="SAM" id="Phobius"/>
    </source>
</evidence>
<evidence type="ECO:0000256" key="2">
    <source>
        <dbReference type="ARBA" id="ARBA00022475"/>
    </source>
</evidence>
<feature type="transmembrane region" description="Helical" evidence="6">
    <location>
        <begin position="173"/>
        <end position="192"/>
    </location>
</feature>
<evidence type="ECO:0000313" key="8">
    <source>
        <dbReference type="EMBL" id="HIZ58890.1"/>
    </source>
</evidence>
<feature type="transmembrane region" description="Helical" evidence="6">
    <location>
        <begin position="349"/>
        <end position="370"/>
    </location>
</feature>
<feature type="transmembrane region" description="Helical" evidence="6">
    <location>
        <begin position="650"/>
        <end position="673"/>
    </location>
</feature>
<dbReference type="EMBL" id="DXBJ01000077">
    <property type="protein sequence ID" value="HIZ58890.1"/>
    <property type="molecule type" value="Genomic_DNA"/>
</dbReference>
<keyword evidence="2" id="KW-1003">Cell membrane</keyword>
<dbReference type="Pfam" id="PF03176">
    <property type="entry name" value="MMPL"/>
    <property type="match status" value="2"/>
</dbReference>
<comment type="subcellular location">
    <subcellularLocation>
        <location evidence="1">Cell membrane</location>
        <topology evidence="1">Multi-pass membrane protein</topology>
    </subcellularLocation>
</comment>
<evidence type="ECO:0000256" key="1">
    <source>
        <dbReference type="ARBA" id="ARBA00004651"/>
    </source>
</evidence>
<evidence type="ECO:0000256" key="4">
    <source>
        <dbReference type="ARBA" id="ARBA00022989"/>
    </source>
</evidence>
<accession>A0A9D2JPD3</accession>
<keyword evidence="4 6" id="KW-1133">Transmembrane helix</keyword>
<evidence type="ECO:0000313" key="9">
    <source>
        <dbReference type="Proteomes" id="UP000824065"/>
    </source>
</evidence>
<dbReference type="SUPFAM" id="SSF82866">
    <property type="entry name" value="Multidrug efflux transporter AcrB transmembrane domain"/>
    <property type="match status" value="2"/>
</dbReference>
<feature type="domain" description="Membrane transport protein MMPL" evidence="7">
    <location>
        <begin position="385"/>
        <end position="673"/>
    </location>
</feature>
<keyword evidence="3 6" id="KW-0812">Transmembrane</keyword>
<dbReference type="PANTHER" id="PTHR33406">
    <property type="entry name" value="MEMBRANE PROTEIN MJ1562-RELATED"/>
    <property type="match status" value="1"/>
</dbReference>
<gene>
    <name evidence="8" type="ORF">H9725_10055</name>
</gene>
<keyword evidence="5 6" id="KW-0472">Membrane</keyword>
<evidence type="ECO:0000259" key="7">
    <source>
        <dbReference type="Pfam" id="PF03176"/>
    </source>
</evidence>
<feature type="transmembrane region" description="Helical" evidence="6">
    <location>
        <begin position="199"/>
        <end position="219"/>
    </location>
</feature>
<feature type="transmembrane region" description="Helical" evidence="6">
    <location>
        <begin position="21"/>
        <end position="39"/>
    </location>
</feature>
<feature type="transmembrane region" description="Helical" evidence="6">
    <location>
        <begin position="225"/>
        <end position="246"/>
    </location>
</feature>
<sequence>MNGKGFFAAVVRRRRRVLAGYAAAAVLCALLSLLVSVNYDINDYLPPDAPSTTAIHVMEDAFSGGIPNVRAMARDVTVPEALALKQQIARVDGVTSVTWLDDVAEITVPLEMQDPATVEAYYKDGAALFTITVADDQRAQAVAAIDALLGDAGALTGSAVSTAAATNSTVVEVAQIAAVAVLYVFFILGLTTASWAEPVLIMLGMGAAILINNGTNLIFGEISFVTSAAGSILQLAVSLDYSVFLIHRFAEVRAARPGADPGDCMVEALTKSASSILSSGLTTVIGFAALVLMQFQIGPDLGLALAKGVAFSLLTVFTFVPALVVTALPWMDKTRHKPLLPAFTGFGRLVSRIMLPMVAVLAIIMAPSYLASGANEYYYGAGHMFAADTEVGRDTQAIEEVFGQSDTYVLLVPAGDTATQSQLSAALHALPQVTGILSYVDTAGAEIPPGYLDDATLSQLVSNGTTRMVLSVAADFEGDAAFALVEQVRAIAQQYYPDSWYLAGQGVSTYDLMDTITGDMAMVNFVAIAAVFLVLLILERSLILPIVLVLCIETAIWFNLALPYFTGTVVFYIAYLIISSVQLGATVDYAILFSDRYREYRQTLDKKPAIVATVATVTTSVLTTGSGLAVVGFLMGAISSNQLLAQLGNFLGVGSLASLTIVLLALPGILYLIDPLIVHPHPKEGTAL</sequence>
<dbReference type="InterPro" id="IPR004869">
    <property type="entry name" value="MMPL_dom"/>
</dbReference>
<name>A0A9D2JPD3_9FIRM</name>
<dbReference type="AlphaFoldDB" id="A0A9D2JPD3"/>
<feature type="transmembrane region" description="Helical" evidence="6">
    <location>
        <begin position="520"/>
        <end position="538"/>
    </location>
</feature>
<dbReference type="InterPro" id="IPR050545">
    <property type="entry name" value="Mycobact_MmpL"/>
</dbReference>
<feature type="transmembrane region" description="Helical" evidence="6">
    <location>
        <begin position="614"/>
        <end position="638"/>
    </location>
</feature>
<evidence type="ECO:0000256" key="5">
    <source>
        <dbReference type="ARBA" id="ARBA00023136"/>
    </source>
</evidence>
<comment type="caution">
    <text evidence="8">The sequence shown here is derived from an EMBL/GenBank/DDBJ whole genome shotgun (WGS) entry which is preliminary data.</text>
</comment>
<feature type="transmembrane region" description="Helical" evidence="6">
    <location>
        <begin position="543"/>
        <end position="565"/>
    </location>
</feature>
<feature type="domain" description="Membrane transport protein MMPL" evidence="7">
    <location>
        <begin position="44"/>
        <end position="331"/>
    </location>
</feature>
<reference evidence="8" key="1">
    <citation type="journal article" date="2021" name="PeerJ">
        <title>Extensive microbial diversity within the chicken gut microbiome revealed by metagenomics and culture.</title>
        <authorList>
            <person name="Gilroy R."/>
            <person name="Ravi A."/>
            <person name="Getino M."/>
            <person name="Pursley I."/>
            <person name="Horton D.L."/>
            <person name="Alikhan N.F."/>
            <person name="Baker D."/>
            <person name="Gharbi K."/>
            <person name="Hall N."/>
            <person name="Watson M."/>
            <person name="Adriaenssens E.M."/>
            <person name="Foster-Nyarko E."/>
            <person name="Jarju S."/>
            <person name="Secka A."/>
            <person name="Antonio M."/>
            <person name="Oren A."/>
            <person name="Chaudhuri R.R."/>
            <person name="La Ragione R."/>
            <person name="Hildebrand F."/>
            <person name="Pallen M.J."/>
        </authorList>
    </citation>
    <scope>NUCLEOTIDE SEQUENCE</scope>
    <source>
        <strain evidence="8">ChiBcec16-3735</strain>
    </source>
</reference>
<dbReference type="GO" id="GO:0005886">
    <property type="term" value="C:plasma membrane"/>
    <property type="evidence" value="ECO:0007669"/>
    <property type="project" value="UniProtKB-SubCell"/>
</dbReference>
<reference evidence="8" key="2">
    <citation type="submission" date="2021-04" db="EMBL/GenBank/DDBJ databases">
        <authorList>
            <person name="Gilroy R."/>
        </authorList>
    </citation>
    <scope>NUCLEOTIDE SEQUENCE</scope>
    <source>
        <strain evidence="8">ChiBcec16-3735</strain>
    </source>
</reference>
<feature type="transmembrane region" description="Helical" evidence="6">
    <location>
        <begin position="571"/>
        <end position="593"/>
    </location>
</feature>
<proteinExistence type="predicted"/>
<dbReference type="Proteomes" id="UP000824065">
    <property type="component" value="Unassembled WGS sequence"/>
</dbReference>
<dbReference type="PANTHER" id="PTHR33406:SF13">
    <property type="entry name" value="MEMBRANE PROTEIN YDFJ"/>
    <property type="match status" value="1"/>
</dbReference>
<organism evidence="8 9">
    <name type="scientific">Candidatus Faecalibacterium gallistercoris</name>
    <dbReference type="NCBI Taxonomy" id="2838579"/>
    <lineage>
        <taxon>Bacteria</taxon>
        <taxon>Bacillati</taxon>
        <taxon>Bacillota</taxon>
        <taxon>Clostridia</taxon>
        <taxon>Eubacteriales</taxon>
        <taxon>Oscillospiraceae</taxon>
        <taxon>Faecalibacterium</taxon>
    </lineage>
</organism>
<dbReference type="Gene3D" id="1.20.1640.10">
    <property type="entry name" value="Multidrug efflux transporter AcrB transmembrane domain"/>
    <property type="match status" value="2"/>
</dbReference>
<feature type="transmembrane region" description="Helical" evidence="6">
    <location>
        <begin position="275"/>
        <end position="297"/>
    </location>
</feature>
<protein>
    <submittedName>
        <fullName evidence="8">MMPL family transporter</fullName>
    </submittedName>
</protein>
<evidence type="ECO:0000256" key="3">
    <source>
        <dbReference type="ARBA" id="ARBA00022692"/>
    </source>
</evidence>